<dbReference type="SUPFAM" id="SSF56112">
    <property type="entry name" value="Protein kinase-like (PK-like)"/>
    <property type="match status" value="1"/>
</dbReference>
<dbReference type="AlphaFoldDB" id="A0ABD2QG11"/>
<dbReference type="EC" id="2.7.1.82" evidence="5"/>
<dbReference type="InterPro" id="IPR011009">
    <property type="entry name" value="Kinase-like_dom_sf"/>
</dbReference>
<comment type="similarity">
    <text evidence="4">Belongs to the choline/ethanolamine kinase family.</text>
</comment>
<comment type="caution">
    <text evidence="6">The sequence shown here is derived from an EMBL/GenBank/DDBJ whole genome shotgun (WGS) entry which is preliminary data.</text>
</comment>
<evidence type="ECO:0000313" key="7">
    <source>
        <dbReference type="Proteomes" id="UP001626550"/>
    </source>
</evidence>
<evidence type="ECO:0000256" key="4">
    <source>
        <dbReference type="ARBA" id="ARBA00038211"/>
    </source>
</evidence>
<keyword evidence="1" id="KW-0594">Phospholipid biosynthesis</keyword>
<evidence type="ECO:0000256" key="2">
    <source>
        <dbReference type="ARBA" id="ARBA00023264"/>
    </source>
</evidence>
<organism evidence="6 7">
    <name type="scientific">Cichlidogyrus casuarinus</name>
    <dbReference type="NCBI Taxonomy" id="1844966"/>
    <lineage>
        <taxon>Eukaryota</taxon>
        <taxon>Metazoa</taxon>
        <taxon>Spiralia</taxon>
        <taxon>Lophotrochozoa</taxon>
        <taxon>Platyhelminthes</taxon>
        <taxon>Monogenea</taxon>
        <taxon>Monopisthocotylea</taxon>
        <taxon>Dactylogyridea</taxon>
        <taxon>Ancyrocephalidae</taxon>
        <taxon>Cichlidogyrus</taxon>
    </lineage>
</organism>
<sequence>MSNVLFGVYEKTTPDKMILVRIFGTNTDTLIDRKFELDAVMTLSKFGFAEPFLVQFRNGVTARFIDFEYAGFAPIASEIGNHFSEFVGPERGNPTLFPNQEFRRKWILSYLKSLALTKNAELIRRCSVLSLDDWLHETILYSMLADLLWATWSYVQADISDLSCDFTG</sequence>
<comment type="pathway">
    <text evidence="3">Phospholipid metabolism; phosphatidylethanolamine biosynthesis; phosphatidylethanolamine from ethanolamine: step 1/3.</text>
</comment>
<dbReference type="PANTHER" id="PTHR22603">
    <property type="entry name" value="CHOLINE/ETHANOALAMINE KINASE"/>
    <property type="match status" value="1"/>
</dbReference>
<accession>A0ABD2QG11</accession>
<gene>
    <name evidence="6" type="ORF">Ciccas_002870</name>
</gene>
<dbReference type="Gene3D" id="3.30.200.20">
    <property type="entry name" value="Phosphorylase Kinase, domain 1"/>
    <property type="match status" value="1"/>
</dbReference>
<keyword evidence="7" id="KW-1185">Reference proteome</keyword>
<dbReference type="Gene3D" id="3.90.1200.10">
    <property type="match status" value="2"/>
</dbReference>
<dbReference type="Pfam" id="PF01633">
    <property type="entry name" value="Choline_kinase"/>
    <property type="match status" value="1"/>
</dbReference>
<name>A0ABD2QG11_9PLAT</name>
<dbReference type="Proteomes" id="UP001626550">
    <property type="component" value="Unassembled WGS sequence"/>
</dbReference>
<evidence type="ECO:0000313" key="6">
    <source>
        <dbReference type="EMBL" id="KAL3318475.1"/>
    </source>
</evidence>
<evidence type="ECO:0000256" key="1">
    <source>
        <dbReference type="ARBA" id="ARBA00023209"/>
    </source>
</evidence>
<protein>
    <recommendedName>
        <fullName evidence="5">ethanolamine kinase</fullName>
        <ecNumber evidence="5">2.7.1.82</ecNumber>
    </recommendedName>
</protein>
<dbReference type="GO" id="GO:0004305">
    <property type="term" value="F:ethanolamine kinase activity"/>
    <property type="evidence" value="ECO:0007669"/>
    <property type="project" value="UniProtKB-EC"/>
</dbReference>
<keyword evidence="1" id="KW-0444">Lipid biosynthesis</keyword>
<evidence type="ECO:0000256" key="5">
    <source>
        <dbReference type="ARBA" id="ARBA00038874"/>
    </source>
</evidence>
<reference evidence="6 7" key="1">
    <citation type="submission" date="2024-11" db="EMBL/GenBank/DDBJ databases">
        <title>Adaptive evolution of stress response genes in parasites aligns with host niche diversity.</title>
        <authorList>
            <person name="Hahn C."/>
            <person name="Resl P."/>
        </authorList>
    </citation>
    <scope>NUCLEOTIDE SEQUENCE [LARGE SCALE GENOMIC DNA]</scope>
    <source>
        <strain evidence="6">EGGRZ-B1_66</strain>
        <tissue evidence="6">Body</tissue>
    </source>
</reference>
<dbReference type="GO" id="GO:0008654">
    <property type="term" value="P:phospholipid biosynthetic process"/>
    <property type="evidence" value="ECO:0007669"/>
    <property type="project" value="UniProtKB-KW"/>
</dbReference>
<dbReference type="PANTHER" id="PTHR22603:SF66">
    <property type="entry name" value="ETHANOLAMINE KINASE"/>
    <property type="match status" value="1"/>
</dbReference>
<evidence type="ECO:0000256" key="3">
    <source>
        <dbReference type="ARBA" id="ARBA00037883"/>
    </source>
</evidence>
<dbReference type="EMBL" id="JBJKFK010000240">
    <property type="protein sequence ID" value="KAL3318475.1"/>
    <property type="molecule type" value="Genomic_DNA"/>
</dbReference>
<proteinExistence type="inferred from homology"/>
<keyword evidence="1" id="KW-0443">Lipid metabolism</keyword>
<keyword evidence="2" id="KW-1208">Phospholipid metabolism</keyword>